<organism evidence="2 3">
    <name type="scientific">Diaporthe helianthi</name>
    <dbReference type="NCBI Taxonomy" id="158607"/>
    <lineage>
        <taxon>Eukaryota</taxon>
        <taxon>Fungi</taxon>
        <taxon>Dikarya</taxon>
        <taxon>Ascomycota</taxon>
        <taxon>Pezizomycotina</taxon>
        <taxon>Sordariomycetes</taxon>
        <taxon>Sordariomycetidae</taxon>
        <taxon>Diaporthales</taxon>
        <taxon>Diaporthaceae</taxon>
        <taxon>Diaporthe</taxon>
    </lineage>
</organism>
<proteinExistence type="predicted"/>
<sequence length="260" mass="29119">MEAPGSPPRIISMKDLSAETESRRAKLDFSQTQRGPGCSGCFNFVFETVCGHAYVVRERHSVEGSLVCEGSEVLTVHWDDVTLAMGRVKCKSCRKVQKYPEHHSEARKKWYARHLSPKMIVSKLRTEAVKEQWQRKLIGRNHPVAGVNHAQLDLFSAEKENNKNPKVPSTSSRKESKSSDFVGDKPITLEASDSENEWMERVKYLLQKVGSVSRAESDADSLQSPVVHDPSPAFIFRSPFLSKASTDQADVKTIEEQASS</sequence>
<accession>A0A2P5HWM5</accession>
<dbReference type="Proteomes" id="UP000094444">
    <property type="component" value="Unassembled WGS sequence"/>
</dbReference>
<dbReference type="AlphaFoldDB" id="A0A2P5HWM5"/>
<keyword evidence="3" id="KW-1185">Reference proteome</keyword>
<dbReference type="OrthoDB" id="10445445at2759"/>
<feature type="region of interest" description="Disordered" evidence="1">
    <location>
        <begin position="156"/>
        <end position="187"/>
    </location>
</feature>
<evidence type="ECO:0000256" key="1">
    <source>
        <dbReference type="SAM" id="MobiDB-lite"/>
    </source>
</evidence>
<comment type="caution">
    <text evidence="2">The sequence shown here is derived from an EMBL/GenBank/DDBJ whole genome shotgun (WGS) entry which is preliminary data.</text>
</comment>
<evidence type="ECO:0000313" key="3">
    <source>
        <dbReference type="Proteomes" id="UP000094444"/>
    </source>
</evidence>
<reference evidence="2" key="1">
    <citation type="submission" date="2017-09" db="EMBL/GenBank/DDBJ databases">
        <title>Polyketide synthases of a Diaporthe helianthi virulent isolate.</title>
        <authorList>
            <person name="Baroncelli R."/>
        </authorList>
    </citation>
    <scope>NUCLEOTIDE SEQUENCE [LARGE SCALE GENOMIC DNA]</scope>
    <source>
        <strain evidence="2">7/96</strain>
    </source>
</reference>
<protein>
    <submittedName>
        <fullName evidence="2">Uncharacterized protein</fullName>
    </submittedName>
</protein>
<evidence type="ECO:0000313" key="2">
    <source>
        <dbReference type="EMBL" id="POS74650.1"/>
    </source>
</evidence>
<gene>
    <name evidence="2" type="ORF">DHEL01_v206957</name>
</gene>
<dbReference type="InParanoid" id="A0A2P5HWM5"/>
<dbReference type="EMBL" id="MAVT02000598">
    <property type="protein sequence ID" value="POS74650.1"/>
    <property type="molecule type" value="Genomic_DNA"/>
</dbReference>
<name>A0A2P5HWM5_DIAHE</name>